<feature type="transmembrane region" description="Helical" evidence="1">
    <location>
        <begin position="453"/>
        <end position="479"/>
    </location>
</feature>
<keyword evidence="1" id="KW-0812">Transmembrane</keyword>
<organism evidence="2 3">
    <name type="scientific">Pseudolactococcus hodotermopsidis</name>
    <dbReference type="NCBI Taxonomy" id="2709157"/>
    <lineage>
        <taxon>Bacteria</taxon>
        <taxon>Bacillati</taxon>
        <taxon>Bacillota</taxon>
        <taxon>Bacilli</taxon>
        <taxon>Lactobacillales</taxon>
        <taxon>Streptococcaceae</taxon>
        <taxon>Pseudolactococcus</taxon>
    </lineage>
</organism>
<comment type="caution">
    <text evidence="2">The sequence shown here is derived from an EMBL/GenBank/DDBJ whole genome shotgun (WGS) entry which is preliminary data.</text>
</comment>
<keyword evidence="1" id="KW-1133">Transmembrane helix</keyword>
<feature type="transmembrane region" description="Helical" evidence="1">
    <location>
        <begin position="101"/>
        <end position="121"/>
    </location>
</feature>
<keyword evidence="1" id="KW-0472">Membrane</keyword>
<feature type="transmembrane region" description="Helical" evidence="1">
    <location>
        <begin position="50"/>
        <end position="81"/>
    </location>
</feature>
<feature type="transmembrane region" description="Helical" evidence="1">
    <location>
        <begin position="424"/>
        <end position="447"/>
    </location>
</feature>
<reference evidence="2 3" key="1">
    <citation type="submission" date="2020-02" db="EMBL/GenBank/DDBJ databases">
        <title>Draft genome sequence of Lactococcus sp. Hs30E4-3.</title>
        <authorList>
            <person name="Noda S."/>
            <person name="Yuki M."/>
            <person name="Ohkuma M."/>
        </authorList>
    </citation>
    <scope>NUCLEOTIDE SEQUENCE [LARGE SCALE GENOMIC DNA]</scope>
    <source>
        <strain evidence="2 3">Hs30E4-3</strain>
    </source>
</reference>
<sequence length="548" mass="63172">MNNFIKLNWYFFHSITIHKVNGLIYFAKKLPFLGQHISDTIYKDKVIKNVFSVLVSIFSFLTRTLLSALIVGIFAVAFSVLDGLIHSGRPMGILEKSQAQAAILAMLLITVVLKNSFNLFYGAISEDILDFITYFQLSYVKTVTTLSFYKELNKLFFYLLPLFTLATLAKAQALNCLLTYIAFQLFFFTLAQFLSRKTIPSRLPKSLKLGLFSTLCLIFIGLFLVFYLFIGTAVLFSLPLALLLLVMSAFFIRQILLFKGEKNYIETLVSSSYLAVDERAIVKLALKTKEFNEGIAMQKKLTYNGQQNFGKGTSMLNKLLFYRYKDTLYKGIYKRLALFGLFLLLVIAAALISFVNGKLLFTIDENDLLIFFPGLFFLMYCIGYGKKIVQMCFLNCDSALLYYPFYRKSQTILSGFNERFKKTFMLNGIIILCIFADTLILCLIFGNHISPNFYLILILFLIALNFLFSFHELFVYYLLQPYTSDLNVVNPVYRFISWIFYMICYTSLQIHPKGYIFLAILTIISLLYVSIGYLIIKRYAPKTFRFKI</sequence>
<feature type="transmembrane region" description="Helical" evidence="1">
    <location>
        <begin position="336"/>
        <end position="356"/>
    </location>
</feature>
<evidence type="ECO:0000313" key="3">
    <source>
        <dbReference type="Proteomes" id="UP000480303"/>
    </source>
</evidence>
<dbReference type="AlphaFoldDB" id="A0A6A0BD81"/>
<accession>A0A6A0BD81</accession>
<feature type="transmembrane region" description="Helical" evidence="1">
    <location>
        <begin position="491"/>
        <end position="508"/>
    </location>
</feature>
<feature type="transmembrane region" description="Helical" evidence="1">
    <location>
        <begin position="514"/>
        <end position="536"/>
    </location>
</feature>
<proteinExistence type="predicted"/>
<feature type="transmembrane region" description="Helical" evidence="1">
    <location>
        <begin position="207"/>
        <end position="230"/>
    </location>
</feature>
<name>A0A6A0BD81_9LACT</name>
<feature type="transmembrane region" description="Helical" evidence="1">
    <location>
        <begin position="155"/>
        <end position="171"/>
    </location>
</feature>
<protein>
    <submittedName>
        <fullName evidence="2">Uncharacterized protein</fullName>
    </submittedName>
</protein>
<evidence type="ECO:0000313" key="2">
    <source>
        <dbReference type="EMBL" id="GFH41777.1"/>
    </source>
</evidence>
<gene>
    <name evidence="2" type="ORF">Hs30E_03280</name>
</gene>
<keyword evidence="3" id="KW-1185">Reference proteome</keyword>
<dbReference type="EMBL" id="BLLI01000005">
    <property type="protein sequence ID" value="GFH41777.1"/>
    <property type="molecule type" value="Genomic_DNA"/>
</dbReference>
<feature type="transmembrane region" description="Helical" evidence="1">
    <location>
        <begin position="236"/>
        <end position="256"/>
    </location>
</feature>
<dbReference type="RefSeq" id="WP_172207494.1">
    <property type="nucleotide sequence ID" value="NZ_BLLI01000005.1"/>
</dbReference>
<evidence type="ECO:0000256" key="1">
    <source>
        <dbReference type="SAM" id="Phobius"/>
    </source>
</evidence>
<dbReference type="Proteomes" id="UP000480303">
    <property type="component" value="Unassembled WGS sequence"/>
</dbReference>
<feature type="transmembrane region" description="Helical" evidence="1">
    <location>
        <begin position="368"/>
        <end position="385"/>
    </location>
</feature>